<evidence type="ECO:0000256" key="1">
    <source>
        <dbReference type="SAM" id="Phobius"/>
    </source>
</evidence>
<evidence type="ECO:0000313" key="4">
    <source>
        <dbReference type="Proteomes" id="UP000034107"/>
    </source>
</evidence>
<comment type="caution">
    <text evidence="3">The sequence shown here is derived from an EMBL/GenBank/DDBJ whole genome shotgun (WGS) entry which is preliminary data.</text>
</comment>
<feature type="transmembrane region" description="Helical" evidence="1">
    <location>
        <begin position="16"/>
        <end position="42"/>
    </location>
</feature>
<name>A0A0G1NNZ5_9BACT</name>
<evidence type="ECO:0000313" key="3">
    <source>
        <dbReference type="EMBL" id="KKU22111.1"/>
    </source>
</evidence>
<keyword evidence="1" id="KW-1133">Transmembrane helix</keyword>
<protein>
    <recommendedName>
        <fullName evidence="2">DUF5671 domain-containing protein</fullName>
    </recommendedName>
</protein>
<keyword evidence="1" id="KW-0472">Membrane</keyword>
<feature type="transmembrane region" description="Helical" evidence="1">
    <location>
        <begin position="63"/>
        <end position="87"/>
    </location>
</feature>
<dbReference type="Proteomes" id="UP000034107">
    <property type="component" value="Unassembled WGS sequence"/>
</dbReference>
<feature type="domain" description="DUF5671" evidence="2">
    <location>
        <begin position="17"/>
        <end position="151"/>
    </location>
</feature>
<dbReference type="AlphaFoldDB" id="A0A0G1NNZ5"/>
<evidence type="ECO:0000259" key="2">
    <source>
        <dbReference type="Pfam" id="PF18920"/>
    </source>
</evidence>
<feature type="transmembrane region" description="Helical" evidence="1">
    <location>
        <begin position="107"/>
        <end position="126"/>
    </location>
</feature>
<sequence length="343" mass="38906">MELDNAQSQQKLSPKFFFVSLFILVWLITTVTSLLNLIFGLLDKKFPDILNATYSYGYNTYEFTAIRGALATLIVIFPIFLIVSYFWTKLVAGQLGRIDLTIKKWMLYLIVFLASIAITIDLITLVRYFVEGEITTRFILKVVTTLVVALLVGLYYLSELRGEKGKRFVQIASLVTASLIVVAAIVAGFMTIGSPAKQRLLRFDERRIQDLQSIQGQIVTYWQQKEVLPKSLDDLKDPLVGYSIPPDPEFESGKQYEYSVKGDLTFELCATFALPMPKGWLEYSKGGIEPMPLDYYEGRDGVVSSYPYPGPFGTNESWDHDTGRACFERTIDTDIFQPFSKTQ</sequence>
<accession>A0A0G1NNZ5</accession>
<dbReference type="InterPro" id="IPR043728">
    <property type="entry name" value="DUF5671"/>
</dbReference>
<proteinExistence type="predicted"/>
<organism evidence="3 4">
    <name type="scientific">Candidatus Nomurabacteria bacterium GW2011_GWA1_46_11</name>
    <dbReference type="NCBI Taxonomy" id="1618732"/>
    <lineage>
        <taxon>Bacteria</taxon>
        <taxon>Candidatus Nomuraibacteriota</taxon>
    </lineage>
</organism>
<feature type="transmembrane region" description="Helical" evidence="1">
    <location>
        <begin position="138"/>
        <end position="157"/>
    </location>
</feature>
<keyword evidence="1" id="KW-0812">Transmembrane</keyword>
<feature type="transmembrane region" description="Helical" evidence="1">
    <location>
        <begin position="169"/>
        <end position="192"/>
    </location>
</feature>
<reference evidence="3 4" key="1">
    <citation type="journal article" date="2015" name="Nature">
        <title>rRNA introns, odd ribosomes, and small enigmatic genomes across a large radiation of phyla.</title>
        <authorList>
            <person name="Brown C.T."/>
            <person name="Hug L.A."/>
            <person name="Thomas B.C."/>
            <person name="Sharon I."/>
            <person name="Castelle C.J."/>
            <person name="Singh A."/>
            <person name="Wilkins M.J."/>
            <person name="Williams K.H."/>
            <person name="Banfield J.F."/>
        </authorList>
    </citation>
    <scope>NUCLEOTIDE SEQUENCE [LARGE SCALE GENOMIC DNA]</scope>
</reference>
<dbReference type="Pfam" id="PF18920">
    <property type="entry name" value="DUF5671"/>
    <property type="match status" value="1"/>
</dbReference>
<gene>
    <name evidence="3" type="ORF">UX31_C0006G0023</name>
</gene>
<dbReference type="EMBL" id="LCLS01000006">
    <property type="protein sequence ID" value="KKU22111.1"/>
    <property type="molecule type" value="Genomic_DNA"/>
</dbReference>